<dbReference type="STRING" id="649349.Lbys_0407"/>
<dbReference type="RefSeq" id="WP_013407240.1">
    <property type="nucleotide sequence ID" value="NC_014655.1"/>
</dbReference>
<dbReference type="EMBL" id="CP002305">
    <property type="protein sequence ID" value="ADQ16185.1"/>
    <property type="molecule type" value="Genomic_DNA"/>
</dbReference>
<dbReference type="KEGG" id="lby:Lbys_0407"/>
<evidence type="ECO:0000313" key="1">
    <source>
        <dbReference type="EMBL" id="ADQ16185.1"/>
    </source>
</evidence>
<name>E4RW42_LEAB4</name>
<evidence type="ECO:0000313" key="2">
    <source>
        <dbReference type="Proteomes" id="UP000007435"/>
    </source>
</evidence>
<proteinExistence type="predicted"/>
<sequence>MPIQHKFYQTNFGNGFETHNAIFDITPYKPEVMIVGTFNPDTPNANFADFFYGRNFFWTAFKNLFIHNAVVILNRRMPPNGIPPAILNPTLQEIFQLCLRLKLTFSDLVLEVLHNNNPNYQLLPNDNVIFNGVEYNLIQDGQNGNVGGLQQLNALGQVIWNTQNIINYLCDNPQIKAIYFTRRPTGIWAAQWNLIVNHHCMAGRFLTNIFSPSGQGLAGNPRMNALLHHWVHNNNPNFGQLDNNWLLNNGVNLNNF</sequence>
<protein>
    <submittedName>
        <fullName evidence="1">Uncharacterized protein</fullName>
    </submittedName>
</protein>
<keyword evidence="2" id="KW-1185">Reference proteome</keyword>
<organism evidence="1 2">
    <name type="scientific">Leadbetterella byssophila (strain DSM 17132 / JCM 16389 / KACC 11308 / NBRC 106382 / 4M15)</name>
    <dbReference type="NCBI Taxonomy" id="649349"/>
    <lineage>
        <taxon>Bacteria</taxon>
        <taxon>Pseudomonadati</taxon>
        <taxon>Bacteroidota</taxon>
        <taxon>Cytophagia</taxon>
        <taxon>Cytophagales</taxon>
        <taxon>Leadbetterellaceae</taxon>
        <taxon>Leadbetterella</taxon>
    </lineage>
</organism>
<dbReference type="OrthoDB" id="1432824at2"/>
<dbReference type="Gene3D" id="3.40.470.10">
    <property type="entry name" value="Uracil-DNA glycosylase-like domain"/>
    <property type="match status" value="1"/>
</dbReference>
<dbReference type="InterPro" id="IPR036895">
    <property type="entry name" value="Uracil-DNA_glycosylase-like_sf"/>
</dbReference>
<reference evidence="1 2" key="2">
    <citation type="journal article" date="2011" name="Stand. Genomic Sci.">
        <title>Complete genome sequence of Leadbetterella byssophila type strain (4M15).</title>
        <authorList>
            <person name="Abt B."/>
            <person name="Teshima H."/>
            <person name="Lucas S."/>
            <person name="Lapidus A."/>
            <person name="Del Rio T.G."/>
            <person name="Nolan M."/>
            <person name="Tice H."/>
            <person name="Cheng J.F."/>
            <person name="Pitluck S."/>
            <person name="Liolios K."/>
            <person name="Pagani I."/>
            <person name="Ivanova N."/>
            <person name="Mavromatis K."/>
            <person name="Pati A."/>
            <person name="Tapia R."/>
            <person name="Han C."/>
            <person name="Goodwin L."/>
            <person name="Chen A."/>
            <person name="Palaniappan K."/>
            <person name="Land M."/>
            <person name="Hauser L."/>
            <person name="Chang Y.J."/>
            <person name="Jeffries C.D."/>
            <person name="Rohde M."/>
            <person name="Goker M."/>
            <person name="Tindall B.J."/>
            <person name="Detter J.C."/>
            <person name="Woyke T."/>
            <person name="Bristow J."/>
            <person name="Eisen J.A."/>
            <person name="Markowitz V."/>
            <person name="Hugenholtz P."/>
            <person name="Klenk H.P."/>
            <person name="Kyrpides N.C."/>
        </authorList>
    </citation>
    <scope>NUCLEOTIDE SEQUENCE [LARGE SCALE GENOMIC DNA]</scope>
    <source>
        <strain evidence="2">DSM 17132 / JCM 16389 / KACC 11308 / NBRC 106382 / 4M15</strain>
    </source>
</reference>
<dbReference type="Proteomes" id="UP000007435">
    <property type="component" value="Chromosome"/>
</dbReference>
<dbReference type="HOGENOM" id="CLU_1085007_0_0_10"/>
<gene>
    <name evidence="1" type="ordered locus">Lbys_0407</name>
</gene>
<reference key="1">
    <citation type="submission" date="2010-11" db="EMBL/GenBank/DDBJ databases">
        <title>The complete genome of Leadbetterella byssophila DSM 17132.</title>
        <authorList>
            <consortium name="US DOE Joint Genome Institute (JGI-PGF)"/>
            <person name="Lucas S."/>
            <person name="Copeland A."/>
            <person name="Lapidus A."/>
            <person name="Glavina del Rio T."/>
            <person name="Dalin E."/>
            <person name="Tice H."/>
            <person name="Bruce D."/>
            <person name="Goodwin L."/>
            <person name="Pitluck S."/>
            <person name="Kyrpides N."/>
            <person name="Mavromatis K."/>
            <person name="Ivanova N."/>
            <person name="Teshima H."/>
            <person name="Brettin T."/>
            <person name="Detter J.C."/>
            <person name="Han C."/>
            <person name="Tapia R."/>
            <person name="Land M."/>
            <person name="Hauser L."/>
            <person name="Markowitz V."/>
            <person name="Cheng J.-F."/>
            <person name="Hugenholtz P."/>
            <person name="Woyke T."/>
            <person name="Wu D."/>
            <person name="Tindall B."/>
            <person name="Pomrenke H.G."/>
            <person name="Brambilla E."/>
            <person name="Klenk H.-P."/>
            <person name="Eisen J.A."/>
        </authorList>
    </citation>
    <scope>NUCLEOTIDE SEQUENCE [LARGE SCALE GENOMIC DNA]</scope>
    <source>
        <strain>DSM 17132</strain>
    </source>
</reference>
<dbReference type="AlphaFoldDB" id="E4RW42"/>
<accession>E4RW42</accession>